<evidence type="ECO:0000313" key="2">
    <source>
        <dbReference type="Proteomes" id="UP001497482"/>
    </source>
</evidence>
<dbReference type="AlphaFoldDB" id="A0AAV2IRR2"/>
<dbReference type="Proteomes" id="UP001497482">
    <property type="component" value="Chromosome 1"/>
</dbReference>
<gene>
    <name evidence="1" type="ORF">KC01_LOCUS613</name>
</gene>
<name>A0AAV2IRR2_KNICA</name>
<proteinExistence type="predicted"/>
<protein>
    <submittedName>
        <fullName evidence="1">Uncharacterized protein</fullName>
    </submittedName>
</protein>
<dbReference type="EMBL" id="OZ035823">
    <property type="protein sequence ID" value="CAL1567883.1"/>
    <property type="molecule type" value="Genomic_DNA"/>
</dbReference>
<reference evidence="1 2" key="1">
    <citation type="submission" date="2024-04" db="EMBL/GenBank/DDBJ databases">
        <authorList>
            <person name="Waldvogel A.-M."/>
            <person name="Schoenle A."/>
        </authorList>
    </citation>
    <scope>NUCLEOTIDE SEQUENCE [LARGE SCALE GENOMIC DNA]</scope>
</reference>
<organism evidence="1 2">
    <name type="scientific">Knipowitschia caucasica</name>
    <name type="common">Caucasian dwarf goby</name>
    <name type="synonym">Pomatoschistus caucasicus</name>
    <dbReference type="NCBI Taxonomy" id="637954"/>
    <lineage>
        <taxon>Eukaryota</taxon>
        <taxon>Metazoa</taxon>
        <taxon>Chordata</taxon>
        <taxon>Craniata</taxon>
        <taxon>Vertebrata</taxon>
        <taxon>Euteleostomi</taxon>
        <taxon>Actinopterygii</taxon>
        <taxon>Neopterygii</taxon>
        <taxon>Teleostei</taxon>
        <taxon>Neoteleostei</taxon>
        <taxon>Acanthomorphata</taxon>
        <taxon>Gobiaria</taxon>
        <taxon>Gobiiformes</taxon>
        <taxon>Gobioidei</taxon>
        <taxon>Gobiidae</taxon>
        <taxon>Gobiinae</taxon>
        <taxon>Knipowitschia</taxon>
    </lineage>
</organism>
<sequence>MLYLHTRPKKETCELKHVNGSESTYGSVQFYYKEGRICDLTPGPVQCLFC</sequence>
<evidence type="ECO:0000313" key="1">
    <source>
        <dbReference type="EMBL" id="CAL1567883.1"/>
    </source>
</evidence>
<accession>A0AAV2IRR2</accession>
<keyword evidence="2" id="KW-1185">Reference proteome</keyword>